<keyword evidence="4 6" id="KW-1133">Transmembrane helix</keyword>
<dbReference type="GO" id="GO:0009536">
    <property type="term" value="C:plastid"/>
    <property type="evidence" value="ECO:0007669"/>
    <property type="project" value="UniProtKB-SubCell"/>
</dbReference>
<evidence type="ECO:0000256" key="1">
    <source>
        <dbReference type="ARBA" id="ARBA00004167"/>
    </source>
</evidence>
<sequence>MEAAVPVAVSIGVSILGLTGYGIYMGFGPPSNKLDDPFDDHED</sequence>
<evidence type="ECO:0000313" key="7">
    <source>
        <dbReference type="EMBL" id="BBE07973.1"/>
    </source>
</evidence>
<keyword evidence="5 6" id="KW-0472">Membrane</keyword>
<dbReference type="NCBIfam" id="NF009650">
    <property type="entry name" value="PRK13183.1"/>
    <property type="match status" value="1"/>
</dbReference>
<dbReference type="PANTHER" id="PTHR35326:SF3">
    <property type="entry name" value="PROTEIN PSBN"/>
    <property type="match status" value="1"/>
</dbReference>
<dbReference type="Pfam" id="PF02468">
    <property type="entry name" value="PsbN"/>
    <property type="match status" value="1"/>
</dbReference>
<gene>
    <name evidence="7" type="primary">PsbN</name>
</gene>
<dbReference type="EMBL" id="LC384066">
    <property type="protein sequence ID" value="BBE07973.1"/>
    <property type="molecule type" value="mRNA"/>
</dbReference>
<evidence type="ECO:0000256" key="4">
    <source>
        <dbReference type="ARBA" id="ARBA00022989"/>
    </source>
</evidence>
<evidence type="ECO:0000256" key="2">
    <source>
        <dbReference type="ARBA" id="ARBA00004474"/>
    </source>
</evidence>
<dbReference type="HAMAP" id="MF_00293">
    <property type="entry name" value="PSII_PsbN"/>
    <property type="match status" value="1"/>
</dbReference>
<dbReference type="GO" id="GO:0015979">
    <property type="term" value="P:photosynthesis"/>
    <property type="evidence" value="ECO:0007669"/>
    <property type="project" value="InterPro"/>
</dbReference>
<organism evidence="7">
    <name type="scientific">Paulinella micropora</name>
    <dbReference type="NCBI Taxonomy" id="1928728"/>
    <lineage>
        <taxon>Eukaryota</taxon>
        <taxon>Sar</taxon>
        <taxon>Rhizaria</taxon>
        <taxon>Cercozoa</taxon>
        <taxon>Imbricatea</taxon>
        <taxon>Silicofilosea</taxon>
        <taxon>Euglyphida</taxon>
        <taxon>Paulinellidae</taxon>
        <taxon>Paulinella</taxon>
    </lineage>
</organism>
<keyword evidence="3 6" id="KW-0812">Transmembrane</keyword>
<comment type="subcellular location">
    <subcellularLocation>
        <location evidence="1">Membrane</location>
        <topology evidence="1">Single-pass membrane protein</topology>
    </subcellularLocation>
    <subcellularLocation>
        <location evidence="2">Plastid</location>
    </subcellularLocation>
</comment>
<accession>A0A2Z6ERX8</accession>
<evidence type="ECO:0000256" key="6">
    <source>
        <dbReference type="SAM" id="Phobius"/>
    </source>
</evidence>
<dbReference type="AlphaFoldDB" id="A0A2Z6ERX8"/>
<dbReference type="GO" id="GO:0016020">
    <property type="term" value="C:membrane"/>
    <property type="evidence" value="ECO:0007669"/>
    <property type="project" value="UniProtKB-SubCell"/>
</dbReference>
<evidence type="ECO:0000256" key="3">
    <source>
        <dbReference type="ARBA" id="ARBA00022692"/>
    </source>
</evidence>
<name>A0A2Z6ERX8_9EUKA</name>
<feature type="transmembrane region" description="Helical" evidence="6">
    <location>
        <begin position="7"/>
        <end position="27"/>
    </location>
</feature>
<reference evidence="7" key="1">
    <citation type="journal article" date="2018" name="PLoS ONE">
        <title>Characterization of spliced leader trans-splicing in a photosynthetic rhizarian amoeba, Paulinella micropora, and its possible role in functional gene transfer.</title>
        <authorList>
            <person name="Matsuo M."/>
            <person name="Katahata A."/>
            <person name="Satoh S."/>
            <person name="Matsuzaki M."/>
            <person name="Nomura M."/>
            <person name="Ishida K."/>
            <person name="Inagaki Y."/>
            <person name="Obokata J."/>
        </authorList>
    </citation>
    <scope>NUCLEOTIDE SEQUENCE</scope>
    <source>
        <strain evidence="7">MYN1</strain>
    </source>
</reference>
<proteinExistence type="evidence at transcript level"/>
<protein>
    <submittedName>
        <fullName evidence="7">Photosystem II PsbN subunit</fullName>
    </submittedName>
</protein>
<dbReference type="PANTHER" id="PTHR35326">
    <property type="entry name" value="PROTEIN PSBN"/>
    <property type="match status" value="1"/>
</dbReference>
<evidence type="ECO:0000256" key="5">
    <source>
        <dbReference type="ARBA" id="ARBA00023136"/>
    </source>
</evidence>
<dbReference type="InterPro" id="IPR003398">
    <property type="entry name" value="PSII_PsbN"/>
</dbReference>